<evidence type="ECO:0000313" key="1">
    <source>
        <dbReference type="EMBL" id="KAG7605867.1"/>
    </source>
</evidence>
<gene>
    <name evidence="1" type="ORF">ISN45_At05g048420</name>
</gene>
<dbReference type="Proteomes" id="UP000694240">
    <property type="component" value="Chromosome 5"/>
</dbReference>
<evidence type="ECO:0000313" key="2">
    <source>
        <dbReference type="Proteomes" id="UP000694240"/>
    </source>
</evidence>
<comment type="caution">
    <text evidence="1">The sequence shown here is derived from an EMBL/GenBank/DDBJ whole genome shotgun (WGS) entry which is preliminary data.</text>
</comment>
<dbReference type="EMBL" id="JAEFBK010000005">
    <property type="protein sequence ID" value="KAG7605867.1"/>
    <property type="molecule type" value="Genomic_DNA"/>
</dbReference>
<dbReference type="AlphaFoldDB" id="A0A8T2D1V1"/>
<organism evidence="1 2">
    <name type="scientific">Arabidopsis thaliana x Arabidopsis arenosa</name>
    <dbReference type="NCBI Taxonomy" id="1240361"/>
    <lineage>
        <taxon>Eukaryota</taxon>
        <taxon>Viridiplantae</taxon>
        <taxon>Streptophyta</taxon>
        <taxon>Embryophyta</taxon>
        <taxon>Tracheophyta</taxon>
        <taxon>Spermatophyta</taxon>
        <taxon>Magnoliopsida</taxon>
        <taxon>eudicotyledons</taxon>
        <taxon>Gunneridae</taxon>
        <taxon>Pentapetalae</taxon>
        <taxon>rosids</taxon>
        <taxon>malvids</taxon>
        <taxon>Brassicales</taxon>
        <taxon>Brassicaceae</taxon>
        <taxon>Camelineae</taxon>
        <taxon>Arabidopsis</taxon>
    </lineage>
</organism>
<reference evidence="1 2" key="1">
    <citation type="submission" date="2020-12" db="EMBL/GenBank/DDBJ databases">
        <title>Concerted genomic and epigenomic changes stabilize Arabidopsis allopolyploids.</title>
        <authorList>
            <person name="Chen Z."/>
        </authorList>
    </citation>
    <scope>NUCLEOTIDE SEQUENCE [LARGE SCALE GENOMIC DNA]</scope>
    <source>
        <strain evidence="1">Allo738</strain>
        <tissue evidence="1">Leaf</tissue>
    </source>
</reference>
<keyword evidence="2" id="KW-1185">Reference proteome</keyword>
<protein>
    <submittedName>
        <fullName evidence="1">Uncharacterized protein</fullName>
    </submittedName>
</protein>
<accession>A0A8T2D1V1</accession>
<sequence>MGEERRKRGGETEVPGNVGVRDECCRKIRGQKPKSESDVETHQSLISGANFAWVTFERTRNKVLISNTPYIEKCI</sequence>
<proteinExistence type="predicted"/>
<name>A0A8T2D1V1_9BRAS</name>